<name>A0A9D1GW41_9ACTN</name>
<evidence type="ECO:0000256" key="1">
    <source>
        <dbReference type="SAM" id="MobiDB-lite"/>
    </source>
</evidence>
<reference evidence="4" key="2">
    <citation type="journal article" date="2021" name="PeerJ">
        <title>Extensive microbial diversity within the chicken gut microbiome revealed by metagenomics and culture.</title>
        <authorList>
            <person name="Gilroy R."/>
            <person name="Ravi A."/>
            <person name="Getino M."/>
            <person name="Pursley I."/>
            <person name="Horton D.L."/>
            <person name="Alikhan N.F."/>
            <person name="Baker D."/>
            <person name="Gharbi K."/>
            <person name="Hall N."/>
            <person name="Watson M."/>
            <person name="Adriaenssens E.M."/>
            <person name="Foster-Nyarko E."/>
            <person name="Jarju S."/>
            <person name="Secka A."/>
            <person name="Antonio M."/>
            <person name="Oren A."/>
            <person name="Chaudhuri R.R."/>
            <person name="La Ragione R."/>
            <person name="Hildebrand F."/>
            <person name="Pallen M.J."/>
        </authorList>
    </citation>
    <scope>NUCLEOTIDE SEQUENCE</scope>
    <source>
        <strain evidence="4">ChiGjej1B1-24693</strain>
    </source>
</reference>
<evidence type="ECO:0000313" key="5">
    <source>
        <dbReference type="Proteomes" id="UP000886842"/>
    </source>
</evidence>
<feature type="compositionally biased region" description="Gly residues" evidence="1">
    <location>
        <begin position="218"/>
        <end position="227"/>
    </location>
</feature>
<dbReference type="Pfam" id="PF21946">
    <property type="entry name" value="LppM"/>
    <property type="match status" value="1"/>
</dbReference>
<feature type="non-terminal residue" evidence="4">
    <location>
        <position position="290"/>
    </location>
</feature>
<feature type="compositionally biased region" description="Low complexity" evidence="1">
    <location>
        <begin position="228"/>
        <end position="265"/>
    </location>
</feature>
<keyword evidence="2" id="KW-0472">Membrane</keyword>
<dbReference type="PROSITE" id="PS51257">
    <property type="entry name" value="PROKAR_LIPOPROTEIN"/>
    <property type="match status" value="1"/>
</dbReference>
<sequence length="290" mass="31319">MKREALTRRFGRLSRTVAVAVLCVLLMGGCYKLDMDVTVSSDDTVSGTMVVGISRDFPGGQELLAQMRSEMPPDLDVKDWSDDRFVGFEITYRDQPIDGMAGGSQYGSSDFQLRRDGDYFILGDPNAVQESQDLEGFNPVYRVRFTFPGEVVEGNGVKDGNSMEWTDPTMAPYAKAEATASLLVPILLVAGGVLVLAAAAVVVILVVRRKQAQPALVGAGGPGGGPAQGQPQDVWNQQQPGQQQYGAQQQYGQGQYGAQQQYGQQQYGGQGQAPFDQGQYGGQQQQYGNQ</sequence>
<reference evidence="4" key="1">
    <citation type="submission" date="2020-10" db="EMBL/GenBank/DDBJ databases">
        <authorList>
            <person name="Gilroy R."/>
        </authorList>
    </citation>
    <scope>NUCLEOTIDE SEQUENCE</scope>
    <source>
        <strain evidence="4">ChiGjej1B1-24693</strain>
    </source>
</reference>
<evidence type="ECO:0000259" key="3">
    <source>
        <dbReference type="Pfam" id="PF21946"/>
    </source>
</evidence>
<dbReference type="Proteomes" id="UP000886842">
    <property type="component" value="Unassembled WGS sequence"/>
</dbReference>
<dbReference type="InterPro" id="IPR053807">
    <property type="entry name" value="LppM"/>
</dbReference>
<organism evidence="4 5">
    <name type="scientific">Candidatus Avipropionibacterium avicola</name>
    <dbReference type="NCBI Taxonomy" id="2840701"/>
    <lineage>
        <taxon>Bacteria</taxon>
        <taxon>Bacillati</taxon>
        <taxon>Actinomycetota</taxon>
        <taxon>Actinomycetes</taxon>
        <taxon>Propionibacteriales</taxon>
        <taxon>Propionibacteriaceae</taxon>
        <taxon>Propionibacteriaceae incertae sedis</taxon>
        <taxon>Candidatus Avipropionibacterium</taxon>
    </lineage>
</organism>
<keyword evidence="2" id="KW-0812">Transmembrane</keyword>
<evidence type="ECO:0000256" key="2">
    <source>
        <dbReference type="SAM" id="Phobius"/>
    </source>
</evidence>
<feature type="domain" description="LppM" evidence="3">
    <location>
        <begin position="32"/>
        <end position="179"/>
    </location>
</feature>
<dbReference type="EMBL" id="DVLP01000025">
    <property type="protein sequence ID" value="HIT74113.1"/>
    <property type="molecule type" value="Genomic_DNA"/>
</dbReference>
<keyword evidence="2" id="KW-1133">Transmembrane helix</keyword>
<feature type="compositionally biased region" description="Low complexity" evidence="1">
    <location>
        <begin position="272"/>
        <end position="290"/>
    </location>
</feature>
<feature type="region of interest" description="Disordered" evidence="1">
    <location>
        <begin position="217"/>
        <end position="290"/>
    </location>
</feature>
<comment type="caution">
    <text evidence="4">The sequence shown here is derived from an EMBL/GenBank/DDBJ whole genome shotgun (WGS) entry which is preliminary data.</text>
</comment>
<proteinExistence type="predicted"/>
<dbReference type="AlphaFoldDB" id="A0A9D1GW41"/>
<accession>A0A9D1GW41</accession>
<protein>
    <recommendedName>
        <fullName evidence="3">LppM domain-containing protein</fullName>
    </recommendedName>
</protein>
<feature type="transmembrane region" description="Helical" evidence="2">
    <location>
        <begin position="182"/>
        <end position="207"/>
    </location>
</feature>
<gene>
    <name evidence="4" type="ORF">IAA98_00835</name>
</gene>
<evidence type="ECO:0000313" key="4">
    <source>
        <dbReference type="EMBL" id="HIT74113.1"/>
    </source>
</evidence>